<feature type="binding site" evidence="2">
    <location>
        <begin position="6"/>
        <end position="11"/>
    </location>
    <ligand>
        <name>NADP(+)</name>
        <dbReference type="ChEBI" id="CHEBI:58349"/>
    </ligand>
</feature>
<accession>A0A9P9J1B5</accession>
<protein>
    <submittedName>
        <fullName evidence="5">Pyrroline-5-carboxylate reductase dimerization-domain-containing protein</fullName>
    </submittedName>
</protein>
<dbReference type="Pfam" id="PF14748">
    <property type="entry name" value="P5CR_dimer"/>
    <property type="match status" value="1"/>
</dbReference>
<feature type="domain" description="Pyrroline-5-carboxylate reductase dimerisation" evidence="4">
    <location>
        <begin position="166"/>
        <end position="266"/>
    </location>
</feature>
<dbReference type="Gene3D" id="1.10.3730.10">
    <property type="entry name" value="ProC C-terminal domain-like"/>
    <property type="match status" value="1"/>
</dbReference>
<dbReference type="Gene3D" id="3.40.50.720">
    <property type="entry name" value="NAD(P)-binding Rossmann-like Domain"/>
    <property type="match status" value="1"/>
</dbReference>
<comment type="similarity">
    <text evidence="1">Belongs to the pyrroline-5-carboxylate reductase family.</text>
</comment>
<dbReference type="InterPro" id="IPR000304">
    <property type="entry name" value="Pyrroline-COOH_reductase"/>
</dbReference>
<dbReference type="InterPro" id="IPR036291">
    <property type="entry name" value="NAD(P)-bd_dom_sf"/>
</dbReference>
<feature type="binding site" evidence="2">
    <location>
        <begin position="76"/>
        <end position="79"/>
    </location>
    <ligand>
        <name>NADP(+)</name>
        <dbReference type="ChEBI" id="CHEBI:58349"/>
    </ligand>
</feature>
<dbReference type="AlphaFoldDB" id="A0A9P9J1B5"/>
<keyword evidence="2" id="KW-0521">NADP</keyword>
<dbReference type="InterPro" id="IPR029036">
    <property type="entry name" value="P5CR_dimer"/>
</dbReference>
<gene>
    <name evidence="5" type="ORF">EDB81DRAFT_843288</name>
</gene>
<proteinExistence type="inferred from homology"/>
<dbReference type="EMBL" id="JAGMUV010000010">
    <property type="protein sequence ID" value="KAH7141758.1"/>
    <property type="molecule type" value="Genomic_DNA"/>
</dbReference>
<name>A0A9P9J1B5_9HYPO</name>
<dbReference type="InterPro" id="IPR028939">
    <property type="entry name" value="P5C_Rdtase_cat_N"/>
</dbReference>
<dbReference type="HAMAP" id="MF_01925">
    <property type="entry name" value="P5C_reductase"/>
    <property type="match status" value="1"/>
</dbReference>
<dbReference type="InterPro" id="IPR053790">
    <property type="entry name" value="P5CR-like_CS"/>
</dbReference>
<dbReference type="GO" id="GO:0055129">
    <property type="term" value="P:L-proline biosynthetic process"/>
    <property type="evidence" value="ECO:0007669"/>
    <property type="project" value="TreeGrafter"/>
</dbReference>
<dbReference type="Pfam" id="PF03807">
    <property type="entry name" value="F420_oxidored"/>
    <property type="match status" value="1"/>
</dbReference>
<dbReference type="PIRSF" id="PIRSF000193">
    <property type="entry name" value="Pyrrol-5-carb_rd"/>
    <property type="match status" value="1"/>
</dbReference>
<evidence type="ECO:0000256" key="2">
    <source>
        <dbReference type="PIRSR" id="PIRSR000193-1"/>
    </source>
</evidence>
<dbReference type="Proteomes" id="UP000738349">
    <property type="component" value="Unassembled WGS sequence"/>
</dbReference>
<dbReference type="PANTHER" id="PTHR11645:SF65">
    <property type="entry name" value="HYPOTHETICAL PYRROLINE-5-CARBOXYLATE REDUCTASE (EUROFUNG)"/>
    <property type="match status" value="1"/>
</dbReference>
<dbReference type="SUPFAM" id="SSF51735">
    <property type="entry name" value="NAD(P)-binding Rossmann-fold domains"/>
    <property type="match status" value="1"/>
</dbReference>
<sequence>MRLAFLGCGSMGTAMASALLHAPRADGLRKLTLCVRSDQSQSRLEGKFYNRHRGRVQVLRNQNVLAVKDSDVIILAHEPHKLRSILSGSGMRISIEQIRDTLEHTTGAVPSKWDIVRAMPNIGAQVNESMALISEPRIEDSSPEGVRTASWLLEQIGRVQQVPNAAYDAATVLTGACYALTSDALEGMLDGAESKGLSRSAAHSIATQCFRGLSILLANGQGLAEIKDSLSSPGGATIQGLKALEQQNVRSAFADAIVQAANHASTMASRQD</sequence>
<dbReference type="SUPFAM" id="SSF48179">
    <property type="entry name" value="6-phosphogluconate dehydrogenase C-terminal domain-like"/>
    <property type="match status" value="1"/>
</dbReference>
<evidence type="ECO:0000259" key="4">
    <source>
        <dbReference type="Pfam" id="PF14748"/>
    </source>
</evidence>
<feature type="binding site" evidence="2">
    <location>
        <position position="63"/>
    </location>
    <ligand>
        <name>NADPH</name>
        <dbReference type="ChEBI" id="CHEBI:57783"/>
    </ligand>
</feature>
<dbReference type="PROSITE" id="PS00521">
    <property type="entry name" value="P5CR"/>
    <property type="match status" value="1"/>
</dbReference>
<evidence type="ECO:0000313" key="6">
    <source>
        <dbReference type="Proteomes" id="UP000738349"/>
    </source>
</evidence>
<evidence type="ECO:0000259" key="3">
    <source>
        <dbReference type="Pfam" id="PF03807"/>
    </source>
</evidence>
<reference evidence="5" key="1">
    <citation type="journal article" date="2021" name="Nat. Commun.">
        <title>Genetic determinants of endophytism in the Arabidopsis root mycobiome.</title>
        <authorList>
            <person name="Mesny F."/>
            <person name="Miyauchi S."/>
            <person name="Thiergart T."/>
            <person name="Pickel B."/>
            <person name="Atanasova L."/>
            <person name="Karlsson M."/>
            <person name="Huettel B."/>
            <person name="Barry K.W."/>
            <person name="Haridas S."/>
            <person name="Chen C."/>
            <person name="Bauer D."/>
            <person name="Andreopoulos W."/>
            <person name="Pangilinan J."/>
            <person name="LaButti K."/>
            <person name="Riley R."/>
            <person name="Lipzen A."/>
            <person name="Clum A."/>
            <person name="Drula E."/>
            <person name="Henrissat B."/>
            <person name="Kohler A."/>
            <person name="Grigoriev I.V."/>
            <person name="Martin F.M."/>
            <person name="Hacquard S."/>
        </authorList>
    </citation>
    <scope>NUCLEOTIDE SEQUENCE</scope>
    <source>
        <strain evidence="5">MPI-CAGE-AT-0147</strain>
    </source>
</reference>
<evidence type="ECO:0000256" key="1">
    <source>
        <dbReference type="ARBA" id="ARBA00005525"/>
    </source>
</evidence>
<evidence type="ECO:0000313" key="5">
    <source>
        <dbReference type="EMBL" id="KAH7141758.1"/>
    </source>
</evidence>
<feature type="domain" description="Pyrroline-5-carboxylate reductase catalytic N-terminal" evidence="3">
    <location>
        <begin position="2"/>
        <end position="89"/>
    </location>
</feature>
<keyword evidence="6" id="KW-1185">Reference proteome</keyword>
<dbReference type="PANTHER" id="PTHR11645">
    <property type="entry name" value="PYRROLINE-5-CARBOXYLATE REDUCTASE"/>
    <property type="match status" value="1"/>
</dbReference>
<comment type="caution">
    <text evidence="5">The sequence shown here is derived from an EMBL/GenBank/DDBJ whole genome shotgun (WGS) entry which is preliminary data.</text>
</comment>
<dbReference type="OrthoDB" id="10263291at2759"/>
<dbReference type="InterPro" id="IPR008927">
    <property type="entry name" value="6-PGluconate_DH-like_C_sf"/>
</dbReference>
<organism evidence="5 6">
    <name type="scientific">Dactylonectria macrodidyma</name>
    <dbReference type="NCBI Taxonomy" id="307937"/>
    <lineage>
        <taxon>Eukaryota</taxon>
        <taxon>Fungi</taxon>
        <taxon>Dikarya</taxon>
        <taxon>Ascomycota</taxon>
        <taxon>Pezizomycotina</taxon>
        <taxon>Sordariomycetes</taxon>
        <taxon>Hypocreomycetidae</taxon>
        <taxon>Hypocreales</taxon>
        <taxon>Nectriaceae</taxon>
        <taxon>Dactylonectria</taxon>
    </lineage>
</organism>
<dbReference type="GO" id="GO:0004735">
    <property type="term" value="F:pyrroline-5-carboxylate reductase activity"/>
    <property type="evidence" value="ECO:0007669"/>
    <property type="project" value="InterPro"/>
</dbReference>